<organism evidence="1 2">
    <name type="scientific">Fodinibius roseus</name>
    <dbReference type="NCBI Taxonomy" id="1194090"/>
    <lineage>
        <taxon>Bacteria</taxon>
        <taxon>Pseudomonadati</taxon>
        <taxon>Balneolota</taxon>
        <taxon>Balneolia</taxon>
        <taxon>Balneolales</taxon>
        <taxon>Balneolaceae</taxon>
        <taxon>Fodinibius</taxon>
    </lineage>
</organism>
<evidence type="ECO:0008006" key="3">
    <source>
        <dbReference type="Google" id="ProtNLM"/>
    </source>
</evidence>
<accession>A0A1M5GLK4</accession>
<protein>
    <recommendedName>
        <fullName evidence="3">dTDP-4-amino-4,6-dideoxygalactose transaminase</fullName>
    </recommendedName>
</protein>
<proteinExistence type="predicted"/>
<name>A0A1M5GLK4_9BACT</name>
<dbReference type="SUPFAM" id="SSF53383">
    <property type="entry name" value="PLP-dependent transferases"/>
    <property type="match status" value="1"/>
</dbReference>
<keyword evidence="2" id="KW-1185">Reference proteome</keyword>
<dbReference type="STRING" id="1194090.SAMN05443144_11792"/>
<gene>
    <name evidence="1" type="ORF">SAMN05443144_11792</name>
</gene>
<dbReference type="OrthoDB" id="8955051at2"/>
<sequence length="320" mass="37380">MKAIGGYLELELSDCGSGTYHDNAVTTNSGRNALRLLLREREVDHIYIPYYVCTAVIEPIKELNVSYEFYRIDENLELKTLPDVNKDSYILYINYFGLKGAYIDQLYRSVNNLIIDNSQAFYDRPVKGADTFYSPRKFFGVPGGGYAYGPASNIEAFERDITYERSEHLLIRTDIGPEAGYKKYRDNEQRFAGRPLRRMSNLSERLLSNIDYEGVRQRRAENYNILHKALGDRNELSDLAESSYNCPLIYPFRNEAIGRKDLLREKIYIPQYWSDVKKYLSTHDCIEYQFANDLIALPIDQRYDEKEMHYIIDVITKRYG</sequence>
<dbReference type="InterPro" id="IPR015424">
    <property type="entry name" value="PyrdxlP-dep_Trfase"/>
</dbReference>
<dbReference type="EMBL" id="FQUS01000017">
    <property type="protein sequence ID" value="SHG04556.1"/>
    <property type="molecule type" value="Genomic_DNA"/>
</dbReference>
<dbReference type="Proteomes" id="UP000184041">
    <property type="component" value="Unassembled WGS sequence"/>
</dbReference>
<dbReference type="AlphaFoldDB" id="A0A1M5GLK4"/>
<evidence type="ECO:0000313" key="1">
    <source>
        <dbReference type="EMBL" id="SHG04556.1"/>
    </source>
</evidence>
<evidence type="ECO:0000313" key="2">
    <source>
        <dbReference type="Proteomes" id="UP000184041"/>
    </source>
</evidence>
<reference evidence="1 2" key="1">
    <citation type="submission" date="2016-11" db="EMBL/GenBank/DDBJ databases">
        <authorList>
            <person name="Jaros S."/>
            <person name="Januszkiewicz K."/>
            <person name="Wedrychowicz H."/>
        </authorList>
    </citation>
    <scope>NUCLEOTIDE SEQUENCE [LARGE SCALE GENOMIC DNA]</scope>
    <source>
        <strain evidence="1 2">DSM 21986</strain>
    </source>
</reference>
<dbReference type="RefSeq" id="WP_073066322.1">
    <property type="nucleotide sequence ID" value="NZ_FQUS01000017.1"/>
</dbReference>